<gene>
    <name evidence="1" type="ORF">CR513_26435</name>
</gene>
<dbReference type="AlphaFoldDB" id="A0A371GLY2"/>
<evidence type="ECO:0000313" key="2">
    <source>
        <dbReference type="Proteomes" id="UP000257109"/>
    </source>
</evidence>
<dbReference type="OrthoDB" id="1422241at2759"/>
<dbReference type="EMBL" id="QJKJ01005084">
    <property type="protein sequence ID" value="RDX91565.1"/>
    <property type="molecule type" value="Genomic_DNA"/>
</dbReference>
<dbReference type="Proteomes" id="UP000257109">
    <property type="component" value="Unassembled WGS sequence"/>
</dbReference>
<proteinExistence type="predicted"/>
<sequence>MHIKNPLVLPLERIKEENLEERNAAKAFLFQEGENVLLKDRIFHRLIRSPKSSEVANSSHNSSAFAFDSTILKFNNTDFDYDPTNSDSDISVCISKFSLDNMANNYEQAQSYELKYGLIDLLPKFHGLASEDPQSHLKEFHGNIQQFGVRGFVASKVVISNQRLENKITELTSLVRQLAIRQHHISPPMKMCGICAFIEHPTDVCSTLQETKLNNVEVATMMGS</sequence>
<comment type="caution">
    <text evidence="1">The sequence shown here is derived from an EMBL/GenBank/DDBJ whole genome shotgun (WGS) entry which is preliminary data.</text>
</comment>
<evidence type="ECO:0000313" key="1">
    <source>
        <dbReference type="EMBL" id="RDX91565.1"/>
    </source>
</evidence>
<organism evidence="1 2">
    <name type="scientific">Mucuna pruriens</name>
    <name type="common">Velvet bean</name>
    <name type="synonym">Dolichos pruriens</name>
    <dbReference type="NCBI Taxonomy" id="157652"/>
    <lineage>
        <taxon>Eukaryota</taxon>
        <taxon>Viridiplantae</taxon>
        <taxon>Streptophyta</taxon>
        <taxon>Embryophyta</taxon>
        <taxon>Tracheophyta</taxon>
        <taxon>Spermatophyta</taxon>
        <taxon>Magnoliopsida</taxon>
        <taxon>eudicotyledons</taxon>
        <taxon>Gunneridae</taxon>
        <taxon>Pentapetalae</taxon>
        <taxon>rosids</taxon>
        <taxon>fabids</taxon>
        <taxon>Fabales</taxon>
        <taxon>Fabaceae</taxon>
        <taxon>Papilionoideae</taxon>
        <taxon>50 kb inversion clade</taxon>
        <taxon>NPAAA clade</taxon>
        <taxon>indigoferoid/millettioid clade</taxon>
        <taxon>Phaseoleae</taxon>
        <taxon>Mucuna</taxon>
    </lineage>
</organism>
<protein>
    <submittedName>
        <fullName evidence="1">Uncharacterized protein</fullName>
    </submittedName>
</protein>
<keyword evidence="2" id="KW-1185">Reference proteome</keyword>
<accession>A0A371GLY2</accession>
<reference evidence="1" key="1">
    <citation type="submission" date="2018-05" db="EMBL/GenBank/DDBJ databases">
        <title>Draft genome of Mucuna pruriens seed.</title>
        <authorList>
            <person name="Nnadi N.E."/>
            <person name="Vos R."/>
            <person name="Hasami M.H."/>
            <person name="Devisetty U.K."/>
            <person name="Aguiy J.C."/>
        </authorList>
    </citation>
    <scope>NUCLEOTIDE SEQUENCE [LARGE SCALE GENOMIC DNA]</scope>
    <source>
        <strain evidence="1">JCA_2017</strain>
    </source>
</reference>
<name>A0A371GLY2_MUCPR</name>
<feature type="non-terminal residue" evidence="1">
    <location>
        <position position="1"/>
    </location>
</feature>